<evidence type="ECO:0000256" key="1">
    <source>
        <dbReference type="ARBA" id="ARBA00004167"/>
    </source>
</evidence>
<dbReference type="GO" id="GO:0016020">
    <property type="term" value="C:membrane"/>
    <property type="evidence" value="ECO:0007669"/>
    <property type="project" value="UniProtKB-SubCell"/>
</dbReference>
<organism evidence="8 9">
    <name type="scientific">Laetiporus sulphureus 93-53</name>
    <dbReference type="NCBI Taxonomy" id="1314785"/>
    <lineage>
        <taxon>Eukaryota</taxon>
        <taxon>Fungi</taxon>
        <taxon>Dikarya</taxon>
        <taxon>Basidiomycota</taxon>
        <taxon>Agaricomycotina</taxon>
        <taxon>Agaricomycetes</taxon>
        <taxon>Polyporales</taxon>
        <taxon>Laetiporus</taxon>
    </lineage>
</organism>
<proteinExistence type="predicted"/>
<feature type="compositionally biased region" description="Low complexity" evidence="5">
    <location>
        <begin position="183"/>
        <end position="228"/>
    </location>
</feature>
<accession>A0A165H553</accession>
<evidence type="ECO:0000313" key="9">
    <source>
        <dbReference type="Proteomes" id="UP000076871"/>
    </source>
</evidence>
<dbReference type="RefSeq" id="XP_040768996.1">
    <property type="nucleotide sequence ID" value="XM_040911965.1"/>
</dbReference>
<evidence type="ECO:0000256" key="6">
    <source>
        <dbReference type="SAM" id="Phobius"/>
    </source>
</evidence>
<evidence type="ECO:0000256" key="5">
    <source>
        <dbReference type="SAM" id="MobiDB-lite"/>
    </source>
</evidence>
<dbReference type="AlphaFoldDB" id="A0A165H553"/>
<keyword evidence="9" id="KW-1185">Reference proteome</keyword>
<evidence type="ECO:0000313" key="8">
    <source>
        <dbReference type="EMBL" id="KZT11256.1"/>
    </source>
</evidence>
<evidence type="ECO:0000256" key="4">
    <source>
        <dbReference type="ARBA" id="ARBA00023136"/>
    </source>
</evidence>
<dbReference type="Proteomes" id="UP000076871">
    <property type="component" value="Unassembled WGS sequence"/>
</dbReference>
<keyword evidence="3 6" id="KW-1133">Transmembrane helix</keyword>
<comment type="subcellular location">
    <subcellularLocation>
        <location evidence="1">Membrane</location>
        <topology evidence="1">Single-pass membrane protein</topology>
    </subcellularLocation>
</comment>
<dbReference type="OrthoDB" id="3270641at2759"/>
<gene>
    <name evidence="8" type="ORF">LAESUDRAFT_754921</name>
</gene>
<dbReference type="GO" id="GO:0071944">
    <property type="term" value="C:cell periphery"/>
    <property type="evidence" value="ECO:0007669"/>
    <property type="project" value="UniProtKB-ARBA"/>
</dbReference>
<dbReference type="EMBL" id="KV427607">
    <property type="protein sequence ID" value="KZT11256.1"/>
    <property type="molecule type" value="Genomic_DNA"/>
</dbReference>
<dbReference type="PANTHER" id="PTHR15549">
    <property type="entry name" value="PAIRED IMMUNOGLOBULIN-LIKE TYPE 2 RECEPTOR"/>
    <property type="match status" value="1"/>
</dbReference>
<dbReference type="InParanoid" id="A0A165H553"/>
<dbReference type="PANTHER" id="PTHR15549:SF30">
    <property type="entry name" value="MID2 DOMAIN-CONTAINING PROTEIN"/>
    <property type="match status" value="1"/>
</dbReference>
<keyword evidence="7" id="KW-0732">Signal</keyword>
<protein>
    <recommendedName>
        <fullName evidence="10">Mid2 domain-containing protein</fullName>
    </recommendedName>
</protein>
<evidence type="ECO:0000256" key="7">
    <source>
        <dbReference type="SAM" id="SignalP"/>
    </source>
</evidence>
<dbReference type="GeneID" id="63828993"/>
<reference evidence="8 9" key="1">
    <citation type="journal article" date="2016" name="Mol. Biol. Evol.">
        <title>Comparative Genomics of Early-Diverging Mushroom-Forming Fungi Provides Insights into the Origins of Lignocellulose Decay Capabilities.</title>
        <authorList>
            <person name="Nagy L.G."/>
            <person name="Riley R."/>
            <person name="Tritt A."/>
            <person name="Adam C."/>
            <person name="Daum C."/>
            <person name="Floudas D."/>
            <person name="Sun H."/>
            <person name="Yadav J.S."/>
            <person name="Pangilinan J."/>
            <person name="Larsson K.H."/>
            <person name="Matsuura K."/>
            <person name="Barry K."/>
            <person name="Labutti K."/>
            <person name="Kuo R."/>
            <person name="Ohm R.A."/>
            <person name="Bhattacharya S.S."/>
            <person name="Shirouzu T."/>
            <person name="Yoshinaga Y."/>
            <person name="Martin F.M."/>
            <person name="Grigoriev I.V."/>
            <person name="Hibbett D.S."/>
        </authorList>
    </citation>
    <scope>NUCLEOTIDE SEQUENCE [LARGE SCALE GENOMIC DNA]</scope>
    <source>
        <strain evidence="8 9">93-53</strain>
    </source>
</reference>
<evidence type="ECO:0000256" key="3">
    <source>
        <dbReference type="ARBA" id="ARBA00022989"/>
    </source>
</evidence>
<feature type="chain" id="PRO_5007858517" description="Mid2 domain-containing protein" evidence="7">
    <location>
        <begin position="20"/>
        <end position="460"/>
    </location>
</feature>
<evidence type="ECO:0000256" key="2">
    <source>
        <dbReference type="ARBA" id="ARBA00022692"/>
    </source>
</evidence>
<dbReference type="Gene3D" id="2.60.120.260">
    <property type="entry name" value="Galactose-binding domain-like"/>
    <property type="match status" value="1"/>
</dbReference>
<feature type="signal peptide" evidence="7">
    <location>
        <begin position="1"/>
        <end position="19"/>
    </location>
</feature>
<feature type="transmembrane region" description="Helical" evidence="6">
    <location>
        <begin position="230"/>
        <end position="254"/>
    </location>
</feature>
<keyword evidence="4 6" id="KW-0472">Membrane</keyword>
<sequence length="460" mass="50226">MRFSLCAALIFSFRKCVLGTLTNRTIDDENGDSVTGLQPIYLPSDDWHNGTSCPTCLVQPNIAETFEHSWHATTASPSDPSPRNVTLIFNGTAIWVYCVIPNYVEWATTFTNISFELDGDTVGSYSHLPSASTDMAYNVTVYSNASMENKEHTLTMTSRRDVNSSFLVFDWAKYTYDSDPPVTSSTATSASIGTTSSEKSTKSTKTSAGASVSSTSSSSSTPSSSSRSPIGAIVGGVVGGVGALVIAVLVFLYIRRRGGRGADRIWRVDGGNARRHEIDERELMAKIEPYVNHPVTTQVEFPNVNGPFEDSETVIEVPQSTHTGPATNIATVASSAAPTIAAASSAINVPSRINKGRRTKAAIRREELSRQMRDMEQQVADLQRRQSRGGGAFLDQSSRPTANPFEEEVQVHDDSELRRQIEVLQLEVERLRAEQAAAMDEPPPAYYEPEEDSEHLADRR</sequence>
<keyword evidence="2 6" id="KW-0812">Transmembrane</keyword>
<evidence type="ECO:0008006" key="10">
    <source>
        <dbReference type="Google" id="ProtNLM"/>
    </source>
</evidence>
<name>A0A165H553_9APHY</name>
<dbReference type="InterPro" id="IPR051694">
    <property type="entry name" value="Immunoregulatory_rcpt-like"/>
</dbReference>
<feature type="region of interest" description="Disordered" evidence="5">
    <location>
        <begin position="434"/>
        <end position="460"/>
    </location>
</feature>
<feature type="region of interest" description="Disordered" evidence="5">
    <location>
        <begin position="382"/>
        <end position="414"/>
    </location>
</feature>
<feature type="region of interest" description="Disordered" evidence="5">
    <location>
        <begin position="180"/>
        <end position="228"/>
    </location>
</feature>